<evidence type="ECO:0000256" key="3">
    <source>
        <dbReference type="ARBA" id="ARBA00004496"/>
    </source>
</evidence>
<keyword evidence="4" id="KW-0963">Cytoplasm</keyword>
<dbReference type="Pfam" id="PF03828">
    <property type="entry name" value="PAP_assoc"/>
    <property type="match status" value="1"/>
</dbReference>
<accession>W7TXG0</accession>
<dbReference type="Gene3D" id="3.30.460.10">
    <property type="entry name" value="Beta Polymerase, domain 2"/>
    <property type="match status" value="1"/>
</dbReference>
<feature type="domain" description="Poly(A) RNA polymerase mitochondrial-like central palm" evidence="10">
    <location>
        <begin position="464"/>
        <end position="606"/>
    </location>
</feature>
<evidence type="ECO:0000256" key="1">
    <source>
        <dbReference type="ARBA" id="ARBA00001936"/>
    </source>
</evidence>
<evidence type="ECO:0000256" key="6">
    <source>
        <dbReference type="ARBA" id="ARBA00022723"/>
    </source>
</evidence>
<gene>
    <name evidence="11" type="ORF">Naga_100196g2</name>
</gene>
<dbReference type="AlphaFoldDB" id="W7TXG0"/>
<evidence type="ECO:0000256" key="8">
    <source>
        <dbReference type="SAM" id="MobiDB-lite"/>
    </source>
</evidence>
<evidence type="ECO:0000256" key="2">
    <source>
        <dbReference type="ARBA" id="ARBA00001946"/>
    </source>
</evidence>
<evidence type="ECO:0000313" key="12">
    <source>
        <dbReference type="Proteomes" id="UP000019335"/>
    </source>
</evidence>
<evidence type="ECO:0000256" key="4">
    <source>
        <dbReference type="ARBA" id="ARBA00022490"/>
    </source>
</evidence>
<keyword evidence="5" id="KW-0808">Transferase</keyword>
<reference evidence="11 12" key="1">
    <citation type="journal article" date="2014" name="Mol. Plant">
        <title>Chromosome Scale Genome Assembly and Transcriptome Profiling of Nannochloropsis gaditana in Nitrogen Depletion.</title>
        <authorList>
            <person name="Corteggiani Carpinelli E."/>
            <person name="Telatin A."/>
            <person name="Vitulo N."/>
            <person name="Forcato C."/>
            <person name="D'Angelo M."/>
            <person name="Schiavon R."/>
            <person name="Vezzi A."/>
            <person name="Giacometti G.M."/>
            <person name="Morosinotto T."/>
            <person name="Valle G."/>
        </authorList>
    </citation>
    <scope>NUCLEOTIDE SEQUENCE [LARGE SCALE GENOMIC DNA]</scope>
    <source>
        <strain evidence="11 12">B-31</strain>
    </source>
</reference>
<organism evidence="11 12">
    <name type="scientific">Nannochloropsis gaditana</name>
    <dbReference type="NCBI Taxonomy" id="72520"/>
    <lineage>
        <taxon>Eukaryota</taxon>
        <taxon>Sar</taxon>
        <taxon>Stramenopiles</taxon>
        <taxon>Ochrophyta</taxon>
        <taxon>Eustigmatophyceae</taxon>
        <taxon>Eustigmatales</taxon>
        <taxon>Monodopsidaceae</taxon>
        <taxon>Nannochloropsis</taxon>
    </lineage>
</organism>
<comment type="caution">
    <text evidence="11">The sequence shown here is derived from an EMBL/GenBank/DDBJ whole genome shotgun (WGS) entry which is preliminary data.</text>
</comment>
<dbReference type="Gene3D" id="1.10.1410.10">
    <property type="match status" value="1"/>
</dbReference>
<comment type="subcellular location">
    <subcellularLocation>
        <location evidence="3">Cytoplasm</location>
    </subcellularLocation>
</comment>
<comment type="cofactor">
    <cofactor evidence="1">
        <name>Mn(2+)</name>
        <dbReference type="ChEBI" id="CHEBI:29035"/>
    </cofactor>
</comment>
<feature type="region of interest" description="Disordered" evidence="8">
    <location>
        <begin position="876"/>
        <end position="899"/>
    </location>
</feature>
<dbReference type="InterPro" id="IPR043519">
    <property type="entry name" value="NT_sf"/>
</dbReference>
<dbReference type="PANTHER" id="PTHR12271">
    <property type="entry name" value="POLY A POLYMERASE CID PAP -RELATED"/>
    <property type="match status" value="1"/>
</dbReference>
<feature type="domain" description="PAP-associated" evidence="9">
    <location>
        <begin position="742"/>
        <end position="798"/>
    </location>
</feature>
<sequence length="899" mass="98741">MHHRRRGDGGGGSRKSDEDVLISLMKLVREGHPAALEAQNIYQRDNNQVNFLGRARALLEEEGVSKRLSPPQEHPGQKISSDGPVQNVPSPSFERVSCGGRDNTGKGHNPQPSHQTGHREQEQKPQPHEPPDPQTVHQGIPPSVSDAGERNEAQGDAGGGGNGEDVARSLRPRRVTRDQQGRIWVLDSFSKQASVIRPKAGLLAKWEAPAALFETLSQPEVALFRLGVPSNTTAIISKAVQGKRVTPAASSSSPALVHGTVSFYAPRSAGVFVFRLFDAKDPVRTHATSQVFLVEVRDREVEGNLRLISSQLKERKTLVAGLSQFAFLLRGMAPYAPSRQLQSLLWTCLQLSVQQIKDGAEEGGREGDEGEGIAGGSDKPRSRYPVIIGVAAVLHAALQNRFVLSCLEGAQVATLEEAQARWCLFNEEFYPSEADKLAHYRDQWGLAFRPVPPPSILPKVANALTEEIESLLPALLPSQACFQTRENVRERVEALLPSRGPTTFPDGTRLRVFGSSANNFGNDAADLDMCVTFPDSSPLPAGSSGEMIEALASLLEANGMEDVVARPTARIPIVLFREPGTGLDCDISVENPLALRNTQLLHEYSRVDPRVRALAYIVKHWARARKINNASGGTLSSYAYILMVLHFLQTAAAAVPSTPDTPCYAPLVPNLQLLPPDWKGNEMDRREQMQGQRQLPRQLVTHPLEGMDVDTYFYTEPPSEEQGQPNGQRSLLREYAARNKASVGELLVAFFWYYSWEFDYRDLVLSVRLGGAMKKERKAEEDGWAVNSRLAIEDPFETWYNVTHFLKEGKHRHIRQEFARAYALCVEEAMGEGATEAGAEGLLARICEEAPDPPARKETMEDDAGVVQDVQALGLEEAEKEMSGKGGGAQEGNETQDLL</sequence>
<dbReference type="CDD" id="cd05402">
    <property type="entry name" value="NT_PAP_TUTase"/>
    <property type="match status" value="1"/>
</dbReference>
<keyword evidence="6" id="KW-0479">Metal-binding</keyword>
<dbReference type="EMBL" id="AZIL01000938">
    <property type="protein sequence ID" value="EWM25341.1"/>
    <property type="molecule type" value="Genomic_DNA"/>
</dbReference>
<keyword evidence="12" id="KW-1185">Reference proteome</keyword>
<dbReference type="InterPro" id="IPR002058">
    <property type="entry name" value="PAP_assoc"/>
</dbReference>
<dbReference type="GO" id="GO:0005737">
    <property type="term" value="C:cytoplasm"/>
    <property type="evidence" value="ECO:0007669"/>
    <property type="project" value="UniProtKB-SubCell"/>
</dbReference>
<dbReference type="GO" id="GO:0046872">
    <property type="term" value="F:metal ion binding"/>
    <property type="evidence" value="ECO:0007669"/>
    <property type="project" value="UniProtKB-KW"/>
</dbReference>
<feature type="region of interest" description="Disordered" evidence="8">
    <location>
        <begin position="64"/>
        <end position="174"/>
    </location>
</feature>
<dbReference type="GO" id="GO:0016779">
    <property type="term" value="F:nucleotidyltransferase activity"/>
    <property type="evidence" value="ECO:0007669"/>
    <property type="project" value="TreeGrafter"/>
</dbReference>
<comment type="cofactor">
    <cofactor evidence="2">
        <name>Mg(2+)</name>
        <dbReference type="ChEBI" id="CHEBI:18420"/>
    </cofactor>
</comment>
<feature type="compositionally biased region" description="Basic and acidic residues" evidence="8">
    <location>
        <begin position="117"/>
        <end position="131"/>
    </location>
</feature>
<evidence type="ECO:0000256" key="5">
    <source>
        <dbReference type="ARBA" id="ARBA00022679"/>
    </source>
</evidence>
<evidence type="ECO:0000256" key="7">
    <source>
        <dbReference type="ARBA" id="ARBA00022842"/>
    </source>
</evidence>
<dbReference type="Pfam" id="PF22600">
    <property type="entry name" value="MTPAP-like_central"/>
    <property type="match status" value="1"/>
</dbReference>
<dbReference type="SUPFAM" id="SSF81301">
    <property type="entry name" value="Nucleotidyltransferase"/>
    <property type="match status" value="1"/>
</dbReference>
<evidence type="ECO:0000259" key="9">
    <source>
        <dbReference type="Pfam" id="PF03828"/>
    </source>
</evidence>
<dbReference type="SUPFAM" id="SSF81631">
    <property type="entry name" value="PAP/OAS1 substrate-binding domain"/>
    <property type="match status" value="1"/>
</dbReference>
<dbReference type="OrthoDB" id="407432at2759"/>
<feature type="region of interest" description="Disordered" evidence="8">
    <location>
        <begin position="359"/>
        <end position="378"/>
    </location>
</feature>
<dbReference type="InterPro" id="IPR054708">
    <property type="entry name" value="MTPAP-like_central"/>
</dbReference>
<evidence type="ECO:0000313" key="11">
    <source>
        <dbReference type="EMBL" id="EWM25341.1"/>
    </source>
</evidence>
<proteinExistence type="predicted"/>
<dbReference type="GO" id="GO:0031123">
    <property type="term" value="P:RNA 3'-end processing"/>
    <property type="evidence" value="ECO:0007669"/>
    <property type="project" value="TreeGrafter"/>
</dbReference>
<dbReference type="Proteomes" id="UP000019335">
    <property type="component" value="Chromosome 11"/>
</dbReference>
<dbReference type="PANTHER" id="PTHR12271:SF40">
    <property type="entry name" value="POLY(A) RNA POLYMERASE GLD2"/>
    <property type="match status" value="1"/>
</dbReference>
<name>W7TXG0_9STRA</name>
<feature type="compositionally biased region" description="Polar residues" evidence="8">
    <location>
        <begin position="78"/>
        <end position="90"/>
    </location>
</feature>
<keyword evidence="7" id="KW-0460">Magnesium</keyword>
<protein>
    <submittedName>
        <fullName evidence="11">PAP/25A-associated</fullName>
    </submittedName>
</protein>
<evidence type="ECO:0000259" key="10">
    <source>
        <dbReference type="Pfam" id="PF22600"/>
    </source>
</evidence>